<evidence type="ECO:0000259" key="12">
    <source>
        <dbReference type="PROSITE" id="PS51194"/>
    </source>
</evidence>
<dbReference type="InterPro" id="IPR001650">
    <property type="entry name" value="Helicase_C-like"/>
</dbReference>
<evidence type="ECO:0000256" key="4">
    <source>
        <dbReference type="ARBA" id="ARBA00022806"/>
    </source>
</evidence>
<keyword evidence="4" id="KW-0347">Helicase</keyword>
<dbReference type="PANTHER" id="PTHR13710:SF153">
    <property type="entry name" value="RECQ-LIKE DNA HELICASE BLM"/>
    <property type="match status" value="1"/>
</dbReference>
<evidence type="ECO:0000256" key="2">
    <source>
        <dbReference type="ARBA" id="ARBA00022741"/>
    </source>
</evidence>
<dbReference type="GO" id="GO:0032991">
    <property type="term" value="C:protein-containing complex"/>
    <property type="evidence" value="ECO:0007669"/>
    <property type="project" value="UniProtKB-ARBA"/>
</dbReference>
<sequence>MVRHLAKWDAPTFPWSTVALKVLHALSPSSQSFRPCQEAAVNLAQSGFSLFLQLPTGAGKSVCFQLPSLLQQRLNKVTLVVSPLRSLLADQKQHLTRLGLAHRAIFLSPGNVPGPNASLSNDIALVYATPELLLQNSSAVRLLADLAASDRLARVVLDEAHCVLEWGNSFRPTYLEFAKHCRQRLPHLPVTFVTATASPEIVSSTANLFGLQLAPLPDTHTDHHPIGDTNASTLVVLQHMLDRPNLRLQVLPKTKSVLANMASLLKAREPAIVYVLSQKDAEAVAAGLMAFGIQAQPYHAGLSDPARKRAQQLWTSGKISVICATVAFGVKLYLMGIDRADVRHVIHHSLPMSLSAYMQQIVRPVRQYFSPCRDGLPATCTLFYAGGDRGRAAFVMSGGDGFLDASASHGMRDVVEMVTSMDCRRRILHSHFGNDMATLSDEEGCCRNCNCGESVVDEDEEATRSERRAAMTAKRPSKNLDCLLTLRAILLLVMFRISAMPNRTYEANRTWTGFGSTPHIPFLIMSLSLDKSADATFLRFAARFCGVKTSSAAHGEIRLKVGNVLLHQPNTIVRHFARAADRELELTGQNALEQAEIAHYMDVATTLRGTDPINPVVHWEALDKALASKVYFVGNRPTLADATLFWSVHAAFQQSNARLAPFVNLRRWFNQIQHTVGVRGFPDVDVVAIPVPTHVLLV</sequence>
<dbReference type="AlphaFoldDB" id="A0A418D4L2"/>
<dbReference type="GO" id="GO:0016787">
    <property type="term" value="F:hydrolase activity"/>
    <property type="evidence" value="ECO:0007669"/>
    <property type="project" value="UniProtKB-KW"/>
</dbReference>
<dbReference type="InterPro" id="IPR011545">
    <property type="entry name" value="DEAD/DEAH_box_helicase_dom"/>
</dbReference>
<dbReference type="Pfam" id="PF00271">
    <property type="entry name" value="Helicase_C"/>
    <property type="match status" value="1"/>
</dbReference>
<evidence type="ECO:0000313" key="13">
    <source>
        <dbReference type="EMBL" id="RHY89376.1"/>
    </source>
</evidence>
<keyword evidence="8" id="KW-0539">Nucleus</keyword>
<dbReference type="NCBIfam" id="TIGR00614">
    <property type="entry name" value="recQ_fam"/>
    <property type="match status" value="1"/>
</dbReference>
<dbReference type="Gene3D" id="3.40.50.300">
    <property type="entry name" value="P-loop containing nucleotide triphosphate hydrolases"/>
    <property type="match status" value="2"/>
</dbReference>
<dbReference type="InterPro" id="IPR036282">
    <property type="entry name" value="Glutathione-S-Trfase_C_sf"/>
</dbReference>
<protein>
    <recommendedName>
        <fullName evidence="10">DNA 3'-5' helicase</fullName>
        <ecNumber evidence="10">5.6.2.4</ecNumber>
    </recommendedName>
</protein>
<dbReference type="PROSITE" id="PS51192">
    <property type="entry name" value="HELICASE_ATP_BIND_1"/>
    <property type="match status" value="1"/>
</dbReference>
<comment type="catalytic activity">
    <reaction evidence="9">
        <text>Couples ATP hydrolysis with the unwinding of duplex DNA by translocating in the 3'-5' direction.</text>
        <dbReference type="EC" id="5.6.2.4"/>
    </reaction>
</comment>
<reference evidence="13 14" key="1">
    <citation type="submission" date="2018-08" db="EMBL/GenBank/DDBJ databases">
        <title>Aphanomyces genome sequencing and annotation.</title>
        <authorList>
            <person name="Minardi D."/>
            <person name="Oidtmann B."/>
            <person name="Van Der Giezen M."/>
            <person name="Studholme D.J."/>
        </authorList>
    </citation>
    <scope>NUCLEOTIDE SEQUENCE [LARGE SCALE GENOMIC DNA]</scope>
    <source>
        <strain evidence="13 14">Sv</strain>
    </source>
</reference>
<keyword evidence="6" id="KW-0238">DNA-binding</keyword>
<dbReference type="PANTHER" id="PTHR13710">
    <property type="entry name" value="DNA HELICASE RECQ FAMILY MEMBER"/>
    <property type="match status" value="1"/>
</dbReference>
<dbReference type="InterPro" id="IPR014001">
    <property type="entry name" value="Helicase_ATP-bd"/>
</dbReference>
<evidence type="ECO:0000256" key="8">
    <source>
        <dbReference type="ARBA" id="ARBA00023242"/>
    </source>
</evidence>
<dbReference type="SMART" id="SM00490">
    <property type="entry name" value="HELICc"/>
    <property type="match status" value="1"/>
</dbReference>
<dbReference type="GO" id="GO:0000724">
    <property type="term" value="P:double-strand break repair via homologous recombination"/>
    <property type="evidence" value="ECO:0007669"/>
    <property type="project" value="TreeGrafter"/>
</dbReference>
<dbReference type="PROSITE" id="PS51194">
    <property type="entry name" value="HELICASE_CTER"/>
    <property type="match status" value="1"/>
</dbReference>
<evidence type="ECO:0000256" key="10">
    <source>
        <dbReference type="ARBA" id="ARBA00034808"/>
    </source>
</evidence>
<dbReference type="EC" id="5.6.2.4" evidence="10"/>
<dbReference type="Pfam" id="PF00270">
    <property type="entry name" value="DEAD"/>
    <property type="match status" value="1"/>
</dbReference>
<gene>
    <name evidence="13" type="ORF">DYB35_001852</name>
</gene>
<dbReference type="InterPro" id="IPR027417">
    <property type="entry name" value="P-loop_NTPase"/>
</dbReference>
<organism evidence="13 14">
    <name type="scientific">Aphanomyces astaci</name>
    <name type="common">Crayfish plague agent</name>
    <dbReference type="NCBI Taxonomy" id="112090"/>
    <lineage>
        <taxon>Eukaryota</taxon>
        <taxon>Sar</taxon>
        <taxon>Stramenopiles</taxon>
        <taxon>Oomycota</taxon>
        <taxon>Saprolegniomycetes</taxon>
        <taxon>Saprolegniales</taxon>
        <taxon>Verrucalvaceae</taxon>
        <taxon>Aphanomyces</taxon>
    </lineage>
</organism>
<evidence type="ECO:0000313" key="14">
    <source>
        <dbReference type="Proteomes" id="UP000285712"/>
    </source>
</evidence>
<evidence type="ECO:0000259" key="11">
    <source>
        <dbReference type="PROSITE" id="PS51192"/>
    </source>
</evidence>
<proteinExistence type="inferred from homology"/>
<accession>A0A418D4L2</accession>
<keyword evidence="3" id="KW-0378">Hydrolase</keyword>
<keyword evidence="2" id="KW-0547">Nucleotide-binding</keyword>
<dbReference type="EMBL" id="QUTG01004019">
    <property type="protein sequence ID" value="RHY89376.1"/>
    <property type="molecule type" value="Genomic_DNA"/>
</dbReference>
<dbReference type="GO" id="GO:0005634">
    <property type="term" value="C:nucleus"/>
    <property type="evidence" value="ECO:0007669"/>
    <property type="project" value="TreeGrafter"/>
</dbReference>
<evidence type="ECO:0000256" key="3">
    <source>
        <dbReference type="ARBA" id="ARBA00022801"/>
    </source>
</evidence>
<dbReference type="GO" id="GO:0003677">
    <property type="term" value="F:DNA binding"/>
    <property type="evidence" value="ECO:0007669"/>
    <property type="project" value="UniProtKB-KW"/>
</dbReference>
<keyword evidence="7" id="KW-0413">Isomerase</keyword>
<dbReference type="Proteomes" id="UP000285712">
    <property type="component" value="Unassembled WGS sequence"/>
</dbReference>
<feature type="domain" description="Helicase ATP-binding" evidence="11">
    <location>
        <begin position="41"/>
        <end position="215"/>
    </location>
</feature>
<dbReference type="GO" id="GO:0009378">
    <property type="term" value="F:four-way junction helicase activity"/>
    <property type="evidence" value="ECO:0007669"/>
    <property type="project" value="TreeGrafter"/>
</dbReference>
<feature type="domain" description="Helicase C-terminal" evidence="12">
    <location>
        <begin position="260"/>
        <end position="419"/>
    </location>
</feature>
<evidence type="ECO:0000256" key="6">
    <source>
        <dbReference type="ARBA" id="ARBA00023125"/>
    </source>
</evidence>
<dbReference type="SUPFAM" id="SSF52540">
    <property type="entry name" value="P-loop containing nucleoside triphosphate hydrolases"/>
    <property type="match status" value="1"/>
</dbReference>
<evidence type="ECO:0000256" key="7">
    <source>
        <dbReference type="ARBA" id="ARBA00023235"/>
    </source>
</evidence>
<evidence type="ECO:0000256" key="1">
    <source>
        <dbReference type="ARBA" id="ARBA00005446"/>
    </source>
</evidence>
<dbReference type="CDD" id="cd17920">
    <property type="entry name" value="DEXHc_RecQ"/>
    <property type="match status" value="1"/>
</dbReference>
<dbReference type="GO" id="GO:0005524">
    <property type="term" value="F:ATP binding"/>
    <property type="evidence" value="ECO:0007669"/>
    <property type="project" value="UniProtKB-KW"/>
</dbReference>
<comment type="similarity">
    <text evidence="1">Belongs to the helicase family. RecQ subfamily.</text>
</comment>
<dbReference type="GO" id="GO:0043138">
    <property type="term" value="F:3'-5' DNA helicase activity"/>
    <property type="evidence" value="ECO:0007669"/>
    <property type="project" value="UniProtKB-EC"/>
</dbReference>
<dbReference type="InterPro" id="IPR004589">
    <property type="entry name" value="DNA_helicase_ATP-dep_RecQ"/>
</dbReference>
<dbReference type="SUPFAM" id="SSF47616">
    <property type="entry name" value="GST C-terminal domain-like"/>
    <property type="match status" value="1"/>
</dbReference>
<comment type="caution">
    <text evidence="13">The sequence shown here is derived from an EMBL/GenBank/DDBJ whole genome shotgun (WGS) entry which is preliminary data.</text>
</comment>
<dbReference type="GO" id="GO:0005737">
    <property type="term" value="C:cytoplasm"/>
    <property type="evidence" value="ECO:0007669"/>
    <property type="project" value="TreeGrafter"/>
</dbReference>
<dbReference type="InterPro" id="IPR053836">
    <property type="entry name" value="Arc1-like_N"/>
</dbReference>
<name>A0A418D4L2_APHAT</name>
<dbReference type="VEuPathDB" id="FungiDB:H257_08167"/>
<dbReference type="InterPro" id="IPR002464">
    <property type="entry name" value="DNA/RNA_helicase_DEAH_CS"/>
</dbReference>
<keyword evidence="5" id="KW-0067">ATP-binding</keyword>
<dbReference type="GO" id="GO:0005694">
    <property type="term" value="C:chromosome"/>
    <property type="evidence" value="ECO:0007669"/>
    <property type="project" value="TreeGrafter"/>
</dbReference>
<evidence type="ECO:0000256" key="9">
    <source>
        <dbReference type="ARBA" id="ARBA00034617"/>
    </source>
</evidence>
<dbReference type="Pfam" id="PF21972">
    <property type="entry name" value="Arc1p_N_like"/>
    <property type="match status" value="1"/>
</dbReference>
<dbReference type="PROSITE" id="PS00690">
    <property type="entry name" value="DEAH_ATP_HELICASE"/>
    <property type="match status" value="1"/>
</dbReference>
<dbReference type="SMART" id="SM00487">
    <property type="entry name" value="DEXDc"/>
    <property type="match status" value="1"/>
</dbReference>
<dbReference type="Gene3D" id="1.20.1050.130">
    <property type="match status" value="1"/>
</dbReference>
<evidence type="ECO:0000256" key="5">
    <source>
        <dbReference type="ARBA" id="ARBA00022840"/>
    </source>
</evidence>